<dbReference type="Proteomes" id="UP001437256">
    <property type="component" value="Unassembled WGS sequence"/>
</dbReference>
<dbReference type="InterPro" id="IPR012312">
    <property type="entry name" value="Hemerythrin-like"/>
</dbReference>
<keyword evidence="3" id="KW-1185">Reference proteome</keyword>
<dbReference type="EMBL" id="JBBXMP010000020">
    <property type="protein sequence ID" value="KAL0068110.1"/>
    <property type="molecule type" value="Genomic_DNA"/>
</dbReference>
<evidence type="ECO:0000313" key="3">
    <source>
        <dbReference type="Proteomes" id="UP001437256"/>
    </source>
</evidence>
<evidence type="ECO:0000313" key="2">
    <source>
        <dbReference type="EMBL" id="KAL0068110.1"/>
    </source>
</evidence>
<reference evidence="2 3" key="1">
    <citation type="submission" date="2024-05" db="EMBL/GenBank/DDBJ databases">
        <title>A draft genome resource for the thread blight pathogen Marasmius tenuissimus strain MS-2.</title>
        <authorList>
            <person name="Yulfo-Soto G.E."/>
            <person name="Baruah I.K."/>
            <person name="Amoako-Attah I."/>
            <person name="Bukari Y."/>
            <person name="Meinhardt L.W."/>
            <person name="Bailey B.A."/>
            <person name="Cohen S.P."/>
        </authorList>
    </citation>
    <scope>NUCLEOTIDE SEQUENCE [LARGE SCALE GENOMIC DNA]</scope>
    <source>
        <strain evidence="2 3">MS-2</strain>
    </source>
</reference>
<proteinExistence type="predicted"/>
<dbReference type="PANTHER" id="PTHR35585:SF1">
    <property type="entry name" value="HHE DOMAIN PROTEIN (AFU_ORTHOLOGUE AFUA_4G00730)"/>
    <property type="match status" value="1"/>
</dbReference>
<sequence length="195" mass="22074">MSSALVLDLAKEITLDHENVRDLFQRFQAAKNKEEKAPIANTLIREIAVHGDAEEMSVYNDLVQYGLENVADHNREEHLEVKRMVYEAENASIDSPDYDEIMSRAVTTFLKHSEEEEKDHLPKLVAALSPEENDALARKFLGTRMKVPSRVHPSAPVSGGIGQKAAQLQAMFHDKIVETINQRQFVEVKYAHPEL</sequence>
<protein>
    <recommendedName>
        <fullName evidence="1">Hemerythrin-like domain-containing protein</fullName>
    </recommendedName>
</protein>
<dbReference type="PANTHER" id="PTHR35585">
    <property type="entry name" value="HHE DOMAIN PROTEIN (AFU_ORTHOLOGUE AFUA_4G00730)"/>
    <property type="match status" value="1"/>
</dbReference>
<comment type="caution">
    <text evidence="2">The sequence shown here is derived from an EMBL/GenBank/DDBJ whole genome shotgun (WGS) entry which is preliminary data.</text>
</comment>
<dbReference type="Gene3D" id="1.20.120.520">
    <property type="entry name" value="nmb1532 protein domain like"/>
    <property type="match status" value="1"/>
</dbReference>
<organism evidence="2 3">
    <name type="scientific">Marasmius tenuissimus</name>
    <dbReference type="NCBI Taxonomy" id="585030"/>
    <lineage>
        <taxon>Eukaryota</taxon>
        <taxon>Fungi</taxon>
        <taxon>Dikarya</taxon>
        <taxon>Basidiomycota</taxon>
        <taxon>Agaricomycotina</taxon>
        <taxon>Agaricomycetes</taxon>
        <taxon>Agaricomycetidae</taxon>
        <taxon>Agaricales</taxon>
        <taxon>Marasmiineae</taxon>
        <taxon>Marasmiaceae</taxon>
        <taxon>Marasmius</taxon>
    </lineage>
</organism>
<gene>
    <name evidence="2" type="ORF">AAF712_004770</name>
</gene>
<feature type="domain" description="Hemerythrin-like" evidence="1">
    <location>
        <begin position="11"/>
        <end position="124"/>
    </location>
</feature>
<dbReference type="Pfam" id="PF01814">
    <property type="entry name" value="Hemerythrin"/>
    <property type="match status" value="1"/>
</dbReference>
<evidence type="ECO:0000259" key="1">
    <source>
        <dbReference type="Pfam" id="PF01814"/>
    </source>
</evidence>
<accession>A0ABR3A3J3</accession>
<name>A0ABR3A3J3_9AGAR</name>